<dbReference type="Proteomes" id="UP000646053">
    <property type="component" value="Unassembled WGS sequence"/>
</dbReference>
<evidence type="ECO:0000313" key="2">
    <source>
        <dbReference type="Proteomes" id="UP000646053"/>
    </source>
</evidence>
<evidence type="ECO:0000313" key="1">
    <source>
        <dbReference type="EMBL" id="NDJ16945.1"/>
    </source>
</evidence>
<dbReference type="AlphaFoldDB" id="A0A8J7Z0N3"/>
<name>A0A8J7Z0N3_9CYAN</name>
<gene>
    <name evidence="1" type="ORF">GS601_06530</name>
</gene>
<dbReference type="EMBL" id="WVIE01000006">
    <property type="protein sequence ID" value="NDJ16945.1"/>
    <property type="molecule type" value="Genomic_DNA"/>
</dbReference>
<organism evidence="1 2">
    <name type="scientific">Myxacorys almedinensis A</name>
    <dbReference type="NCBI Taxonomy" id="2690445"/>
    <lineage>
        <taxon>Bacteria</taxon>
        <taxon>Bacillati</taxon>
        <taxon>Cyanobacteriota</taxon>
        <taxon>Cyanophyceae</taxon>
        <taxon>Leptolyngbyales</taxon>
        <taxon>Leptolyngbyaceae</taxon>
        <taxon>Myxacorys</taxon>
        <taxon>Myxacorys almedinensis</taxon>
    </lineage>
</organism>
<protein>
    <submittedName>
        <fullName evidence="1">Uncharacterized protein</fullName>
    </submittedName>
</protein>
<sequence length="46" mass="4873">MKDCETTADTSVPTLPGCLSVIDYDLLRLKSTAIASSASSWAGLPW</sequence>
<keyword evidence="2" id="KW-1185">Reference proteome</keyword>
<dbReference type="RefSeq" id="WP_162422469.1">
    <property type="nucleotide sequence ID" value="NZ_WVIE01000006.1"/>
</dbReference>
<reference evidence="1" key="1">
    <citation type="submission" date="2019-12" db="EMBL/GenBank/DDBJ databases">
        <title>High-Quality draft genome sequences of three cyanobacteria isolated from the limestone walls of the Old Cathedral of Coimbra.</title>
        <authorList>
            <person name="Tiago I."/>
            <person name="Soares F."/>
            <person name="Portugal A."/>
        </authorList>
    </citation>
    <scope>NUCLEOTIDE SEQUENCE</scope>
    <source>
        <strain evidence="1">A</strain>
    </source>
</reference>
<proteinExistence type="predicted"/>
<accession>A0A8J7Z0N3</accession>
<comment type="caution">
    <text evidence="1">The sequence shown here is derived from an EMBL/GenBank/DDBJ whole genome shotgun (WGS) entry which is preliminary data.</text>
</comment>